<feature type="region of interest" description="Disordered" evidence="1">
    <location>
        <begin position="98"/>
        <end position="246"/>
    </location>
</feature>
<reference evidence="3" key="2">
    <citation type="submission" date="2020-05" db="EMBL/GenBank/DDBJ databases">
        <authorList>
            <person name="Kim H.-S."/>
            <person name="Proctor R.H."/>
            <person name="Brown D.W."/>
        </authorList>
    </citation>
    <scope>NUCLEOTIDE SEQUENCE</scope>
    <source>
        <strain evidence="3">NRRL 20472</strain>
    </source>
</reference>
<feature type="compositionally biased region" description="Low complexity" evidence="1">
    <location>
        <begin position="188"/>
        <end position="220"/>
    </location>
</feature>
<keyword evidence="2" id="KW-0732">Signal</keyword>
<reference evidence="3" key="1">
    <citation type="journal article" date="2020" name="BMC Genomics">
        <title>Correction to: Identification and distribution of gene clusters required for synthesis of sphingolipid metabolism inhibitors in diverse species of the filamentous fungus Fusarium.</title>
        <authorList>
            <person name="Kim H.S."/>
            <person name="Lohmar J.M."/>
            <person name="Busman M."/>
            <person name="Brown D.W."/>
            <person name="Naumann T.A."/>
            <person name="Divon H.H."/>
            <person name="Lysoe E."/>
            <person name="Uhlig S."/>
            <person name="Proctor R.H."/>
        </authorList>
    </citation>
    <scope>NUCLEOTIDE SEQUENCE</scope>
    <source>
        <strain evidence="3">NRRL 20472</strain>
    </source>
</reference>
<name>A0A8H4WT83_9HYPO</name>
<evidence type="ECO:0000256" key="2">
    <source>
        <dbReference type="SAM" id="SignalP"/>
    </source>
</evidence>
<gene>
    <name evidence="3" type="ORF">FSARC_13579</name>
</gene>
<feature type="signal peptide" evidence="2">
    <location>
        <begin position="1"/>
        <end position="18"/>
    </location>
</feature>
<dbReference type="Proteomes" id="UP000622797">
    <property type="component" value="Unassembled WGS sequence"/>
</dbReference>
<evidence type="ECO:0000313" key="3">
    <source>
        <dbReference type="EMBL" id="KAF4949141.1"/>
    </source>
</evidence>
<evidence type="ECO:0000256" key="1">
    <source>
        <dbReference type="SAM" id="MobiDB-lite"/>
    </source>
</evidence>
<dbReference type="EMBL" id="JABEXW010001020">
    <property type="protein sequence ID" value="KAF4949141.1"/>
    <property type="molecule type" value="Genomic_DNA"/>
</dbReference>
<keyword evidence="4" id="KW-1185">Reference proteome</keyword>
<comment type="caution">
    <text evidence="3">The sequence shown here is derived from an EMBL/GenBank/DDBJ whole genome shotgun (WGS) entry which is preliminary data.</text>
</comment>
<proteinExistence type="predicted"/>
<accession>A0A8H4WT83</accession>
<sequence length="274" mass="28542">MHSFVAYTLLASATLSVALDPRFEFPDTVPLMKRQQPGTPQYACHEDCGLLITLGREDGYCDNDEWNERYGRCMTCANTYNIWQYYRNGVTSAAKECDLSPTPKPSGSGAASTTAEDKPSSTAVKEPATTEAEEPETTAAEESATDVAEESATAAPEKTTTAEDTAEATSTSAESESEETKGPDSETTEASEPSETAKPTTLTTQPAATTEAANPTETDAGSGAGHSSVDEIGTIGVTATPTPAPSGVVVSGATKQFGFSTAMVVVALAMFGLY</sequence>
<feature type="chain" id="PRO_5034008832" evidence="2">
    <location>
        <begin position="19"/>
        <end position="274"/>
    </location>
</feature>
<evidence type="ECO:0000313" key="4">
    <source>
        <dbReference type="Proteomes" id="UP000622797"/>
    </source>
</evidence>
<dbReference type="AlphaFoldDB" id="A0A8H4WT83"/>
<dbReference type="OrthoDB" id="4160690at2759"/>
<feature type="compositionally biased region" description="Low complexity" evidence="1">
    <location>
        <begin position="150"/>
        <end position="174"/>
    </location>
</feature>
<protein>
    <submittedName>
        <fullName evidence="3">Uncharacterized protein</fullName>
    </submittedName>
</protein>
<organism evidence="3 4">
    <name type="scientific">Fusarium sarcochroum</name>
    <dbReference type="NCBI Taxonomy" id="1208366"/>
    <lineage>
        <taxon>Eukaryota</taxon>
        <taxon>Fungi</taxon>
        <taxon>Dikarya</taxon>
        <taxon>Ascomycota</taxon>
        <taxon>Pezizomycotina</taxon>
        <taxon>Sordariomycetes</taxon>
        <taxon>Hypocreomycetidae</taxon>
        <taxon>Hypocreales</taxon>
        <taxon>Nectriaceae</taxon>
        <taxon>Fusarium</taxon>
        <taxon>Fusarium lateritium species complex</taxon>
    </lineage>
</organism>